<evidence type="ECO:0000256" key="4">
    <source>
        <dbReference type="ARBA" id="ARBA00023125"/>
    </source>
</evidence>
<evidence type="ECO:0000256" key="5">
    <source>
        <dbReference type="ARBA" id="ARBA00023163"/>
    </source>
</evidence>
<gene>
    <name evidence="10" type="ORF">KDW_22320</name>
</gene>
<dbReference type="SMART" id="SM00862">
    <property type="entry name" value="Trans_reg_C"/>
    <property type="match status" value="1"/>
</dbReference>
<evidence type="ECO:0000256" key="2">
    <source>
        <dbReference type="ARBA" id="ARBA00023012"/>
    </source>
</evidence>
<dbReference type="RefSeq" id="WP_151756000.1">
    <property type="nucleotide sequence ID" value="NZ_BKZW01000001.1"/>
</dbReference>
<accession>A0A5J4KNU5</accession>
<feature type="domain" description="OmpR/PhoB-type" evidence="9">
    <location>
        <begin position="124"/>
        <end position="222"/>
    </location>
</feature>
<dbReference type="CDD" id="cd00383">
    <property type="entry name" value="trans_reg_C"/>
    <property type="match status" value="1"/>
</dbReference>
<dbReference type="Pfam" id="PF00072">
    <property type="entry name" value="Response_reg"/>
    <property type="match status" value="1"/>
</dbReference>
<dbReference type="AlphaFoldDB" id="A0A5J4KNU5"/>
<dbReference type="GO" id="GO:0032993">
    <property type="term" value="C:protein-DNA complex"/>
    <property type="evidence" value="ECO:0007669"/>
    <property type="project" value="TreeGrafter"/>
</dbReference>
<keyword evidence="1 6" id="KW-0597">Phosphoprotein</keyword>
<feature type="domain" description="Response regulatory" evidence="8">
    <location>
        <begin position="2"/>
        <end position="116"/>
    </location>
</feature>
<dbReference type="InterPro" id="IPR001789">
    <property type="entry name" value="Sig_transdc_resp-reg_receiver"/>
</dbReference>
<reference evidence="10 11" key="1">
    <citation type="submission" date="2019-10" db="EMBL/GenBank/DDBJ databases">
        <title>Dictyobacter vulcani sp. nov., within the class Ktedonobacteria, isolated from soil of volcanic Mt. Zao.</title>
        <authorList>
            <person name="Zheng Y."/>
            <person name="Wang C.M."/>
            <person name="Sakai Y."/>
            <person name="Abe K."/>
            <person name="Yokota A."/>
            <person name="Yabe S."/>
        </authorList>
    </citation>
    <scope>NUCLEOTIDE SEQUENCE [LARGE SCALE GENOMIC DNA]</scope>
    <source>
        <strain evidence="10 11">W12</strain>
    </source>
</reference>
<dbReference type="CDD" id="cd19935">
    <property type="entry name" value="REC_OmpR_CusR-like"/>
    <property type="match status" value="1"/>
</dbReference>
<protein>
    <submittedName>
        <fullName evidence="10">DNA-binding response regulator</fullName>
    </submittedName>
</protein>
<keyword evidence="2" id="KW-0902">Two-component regulatory system</keyword>
<sequence>MRILVVEDHPTLGPDLKRGLEKQRYNVDLAATGTKALTLATTNTYNLFILDVLLPGISGWELCRQLRERQVTAPILFLTALNKVDQRIKGLDMGADDYLSKPFAFQELEARVRALLRRDSAPQAPVLRFMDISMDTRNHEVRRGERILILSSKEYALLDFLLRHPRHVLSRTTIAEHVWDYDADHLSNVIDVYIRYLRTKLCAEGEPDVIHTVRGSGYQLKEPQQ</sequence>
<feature type="modified residue" description="4-aspartylphosphate" evidence="6">
    <location>
        <position position="51"/>
    </location>
</feature>
<keyword evidence="4 7" id="KW-0238">DNA-binding</keyword>
<dbReference type="InterPro" id="IPR011006">
    <property type="entry name" value="CheY-like_superfamily"/>
</dbReference>
<dbReference type="Gene3D" id="6.10.250.690">
    <property type="match status" value="1"/>
</dbReference>
<dbReference type="PROSITE" id="PS51755">
    <property type="entry name" value="OMPR_PHOB"/>
    <property type="match status" value="1"/>
</dbReference>
<evidence type="ECO:0000259" key="8">
    <source>
        <dbReference type="PROSITE" id="PS50110"/>
    </source>
</evidence>
<keyword evidence="3" id="KW-0805">Transcription regulation</keyword>
<dbReference type="Gene3D" id="3.40.50.2300">
    <property type="match status" value="1"/>
</dbReference>
<dbReference type="GO" id="GO:0005829">
    <property type="term" value="C:cytosol"/>
    <property type="evidence" value="ECO:0007669"/>
    <property type="project" value="TreeGrafter"/>
</dbReference>
<evidence type="ECO:0000256" key="1">
    <source>
        <dbReference type="ARBA" id="ARBA00022553"/>
    </source>
</evidence>
<evidence type="ECO:0000256" key="7">
    <source>
        <dbReference type="PROSITE-ProRule" id="PRU01091"/>
    </source>
</evidence>
<dbReference type="Gene3D" id="1.10.10.10">
    <property type="entry name" value="Winged helix-like DNA-binding domain superfamily/Winged helix DNA-binding domain"/>
    <property type="match status" value="1"/>
</dbReference>
<name>A0A5J4KNU5_9CHLR</name>
<keyword evidence="5" id="KW-0804">Transcription</keyword>
<dbReference type="InterPro" id="IPR039420">
    <property type="entry name" value="WalR-like"/>
</dbReference>
<dbReference type="InterPro" id="IPR036388">
    <property type="entry name" value="WH-like_DNA-bd_sf"/>
</dbReference>
<dbReference type="GO" id="GO:0006355">
    <property type="term" value="P:regulation of DNA-templated transcription"/>
    <property type="evidence" value="ECO:0007669"/>
    <property type="project" value="InterPro"/>
</dbReference>
<evidence type="ECO:0000256" key="3">
    <source>
        <dbReference type="ARBA" id="ARBA00023015"/>
    </source>
</evidence>
<dbReference type="EMBL" id="BKZW01000001">
    <property type="protein sequence ID" value="GER88070.1"/>
    <property type="molecule type" value="Genomic_DNA"/>
</dbReference>
<dbReference type="Proteomes" id="UP000326912">
    <property type="component" value="Unassembled WGS sequence"/>
</dbReference>
<feature type="DNA-binding region" description="OmpR/PhoB-type" evidence="7">
    <location>
        <begin position="124"/>
        <end position="222"/>
    </location>
</feature>
<dbReference type="InterPro" id="IPR001867">
    <property type="entry name" value="OmpR/PhoB-type_DNA-bd"/>
</dbReference>
<evidence type="ECO:0000259" key="9">
    <source>
        <dbReference type="PROSITE" id="PS51755"/>
    </source>
</evidence>
<dbReference type="FunFam" id="3.40.50.2300:FF:000002">
    <property type="entry name" value="DNA-binding response regulator PhoP"/>
    <property type="match status" value="1"/>
</dbReference>
<dbReference type="PANTHER" id="PTHR48111">
    <property type="entry name" value="REGULATOR OF RPOS"/>
    <property type="match status" value="1"/>
</dbReference>
<keyword evidence="11" id="KW-1185">Reference proteome</keyword>
<evidence type="ECO:0000256" key="6">
    <source>
        <dbReference type="PROSITE-ProRule" id="PRU00169"/>
    </source>
</evidence>
<dbReference type="FunFam" id="1.10.10.10:FF:000005">
    <property type="entry name" value="Two-component system response regulator"/>
    <property type="match status" value="1"/>
</dbReference>
<dbReference type="Pfam" id="PF00486">
    <property type="entry name" value="Trans_reg_C"/>
    <property type="match status" value="1"/>
</dbReference>
<dbReference type="PROSITE" id="PS50110">
    <property type="entry name" value="RESPONSE_REGULATORY"/>
    <property type="match status" value="1"/>
</dbReference>
<dbReference type="GO" id="GO:0000156">
    <property type="term" value="F:phosphorelay response regulator activity"/>
    <property type="evidence" value="ECO:0007669"/>
    <property type="project" value="TreeGrafter"/>
</dbReference>
<dbReference type="SMART" id="SM00448">
    <property type="entry name" value="REC"/>
    <property type="match status" value="1"/>
</dbReference>
<dbReference type="PANTHER" id="PTHR48111:SF22">
    <property type="entry name" value="REGULATOR OF RPOS"/>
    <property type="match status" value="1"/>
</dbReference>
<comment type="caution">
    <text evidence="10">The sequence shown here is derived from an EMBL/GenBank/DDBJ whole genome shotgun (WGS) entry which is preliminary data.</text>
</comment>
<organism evidence="10 11">
    <name type="scientific">Dictyobacter vulcani</name>
    <dbReference type="NCBI Taxonomy" id="2607529"/>
    <lineage>
        <taxon>Bacteria</taxon>
        <taxon>Bacillati</taxon>
        <taxon>Chloroflexota</taxon>
        <taxon>Ktedonobacteria</taxon>
        <taxon>Ktedonobacterales</taxon>
        <taxon>Dictyobacteraceae</taxon>
        <taxon>Dictyobacter</taxon>
    </lineage>
</organism>
<evidence type="ECO:0000313" key="10">
    <source>
        <dbReference type="EMBL" id="GER88070.1"/>
    </source>
</evidence>
<dbReference type="SUPFAM" id="SSF52172">
    <property type="entry name" value="CheY-like"/>
    <property type="match status" value="1"/>
</dbReference>
<dbReference type="GO" id="GO:0000976">
    <property type="term" value="F:transcription cis-regulatory region binding"/>
    <property type="evidence" value="ECO:0007669"/>
    <property type="project" value="TreeGrafter"/>
</dbReference>
<evidence type="ECO:0000313" key="11">
    <source>
        <dbReference type="Proteomes" id="UP000326912"/>
    </source>
</evidence>
<proteinExistence type="predicted"/>